<evidence type="ECO:0008006" key="4">
    <source>
        <dbReference type="Google" id="ProtNLM"/>
    </source>
</evidence>
<dbReference type="Proteomes" id="UP000887116">
    <property type="component" value="Unassembled WGS sequence"/>
</dbReference>
<sequence>MNIWHYAFCCSWISLAILPTQNHEDPDQWVLLQENCGARNVTLLYRIHVVFLQVNALPYVTRNVQSFFRSGWILLLPIGSPCLELFRSMTHS</sequence>
<reference evidence="2" key="1">
    <citation type="submission" date="2020-07" db="EMBL/GenBank/DDBJ databases">
        <title>Multicomponent nature underlies the extraordinary mechanical properties of spider dragline silk.</title>
        <authorList>
            <person name="Kono N."/>
            <person name="Nakamura H."/>
            <person name="Mori M."/>
            <person name="Yoshida Y."/>
            <person name="Ohtoshi R."/>
            <person name="Malay A.D."/>
            <person name="Moran D.A.P."/>
            <person name="Tomita M."/>
            <person name="Numata K."/>
            <person name="Arakawa K."/>
        </authorList>
    </citation>
    <scope>NUCLEOTIDE SEQUENCE</scope>
</reference>
<accession>A0A8X6KWM6</accession>
<evidence type="ECO:0000313" key="3">
    <source>
        <dbReference type="Proteomes" id="UP000887116"/>
    </source>
</evidence>
<evidence type="ECO:0000313" key="2">
    <source>
        <dbReference type="EMBL" id="GFQ87889.1"/>
    </source>
</evidence>
<gene>
    <name evidence="2" type="ORF">TNCT_66591</name>
</gene>
<feature type="chain" id="PRO_5036478848" description="Secreted protein" evidence="1">
    <location>
        <begin position="23"/>
        <end position="92"/>
    </location>
</feature>
<keyword evidence="1" id="KW-0732">Signal</keyword>
<comment type="caution">
    <text evidence="2">The sequence shown here is derived from an EMBL/GenBank/DDBJ whole genome shotgun (WGS) entry which is preliminary data.</text>
</comment>
<feature type="signal peptide" evidence="1">
    <location>
        <begin position="1"/>
        <end position="22"/>
    </location>
</feature>
<evidence type="ECO:0000256" key="1">
    <source>
        <dbReference type="SAM" id="SignalP"/>
    </source>
</evidence>
<keyword evidence="3" id="KW-1185">Reference proteome</keyword>
<proteinExistence type="predicted"/>
<protein>
    <recommendedName>
        <fullName evidence="4">Secreted protein</fullName>
    </recommendedName>
</protein>
<organism evidence="2 3">
    <name type="scientific">Trichonephila clavata</name>
    <name type="common">Joro spider</name>
    <name type="synonym">Nephila clavata</name>
    <dbReference type="NCBI Taxonomy" id="2740835"/>
    <lineage>
        <taxon>Eukaryota</taxon>
        <taxon>Metazoa</taxon>
        <taxon>Ecdysozoa</taxon>
        <taxon>Arthropoda</taxon>
        <taxon>Chelicerata</taxon>
        <taxon>Arachnida</taxon>
        <taxon>Araneae</taxon>
        <taxon>Araneomorphae</taxon>
        <taxon>Entelegynae</taxon>
        <taxon>Araneoidea</taxon>
        <taxon>Nephilidae</taxon>
        <taxon>Trichonephila</taxon>
    </lineage>
</organism>
<dbReference type="EMBL" id="BMAO01023297">
    <property type="protein sequence ID" value="GFQ87889.1"/>
    <property type="molecule type" value="Genomic_DNA"/>
</dbReference>
<dbReference type="AlphaFoldDB" id="A0A8X6KWM6"/>
<name>A0A8X6KWM6_TRICU</name>